<evidence type="ECO:0000313" key="7">
    <source>
        <dbReference type="Proteomes" id="UP000018211"/>
    </source>
</evidence>
<proteinExistence type="predicted"/>
<dbReference type="InterPro" id="IPR003593">
    <property type="entry name" value="AAA+_ATPase"/>
</dbReference>
<dbReference type="InterPro" id="IPR003439">
    <property type="entry name" value="ABC_transporter-like_ATP-bd"/>
</dbReference>
<dbReference type="GO" id="GO:0005524">
    <property type="term" value="F:ATP binding"/>
    <property type="evidence" value="ECO:0007669"/>
    <property type="project" value="UniProtKB-KW"/>
</dbReference>
<comment type="caution">
    <text evidence="6">The sequence shown here is derived from an EMBL/GenBank/DDBJ whole genome shotgun (WGS) entry which is preliminary data.</text>
</comment>
<evidence type="ECO:0000256" key="4">
    <source>
        <dbReference type="ARBA" id="ARBA00022840"/>
    </source>
</evidence>
<dbReference type="PROSITE" id="PS50893">
    <property type="entry name" value="ABC_TRANSPORTER_2"/>
    <property type="match status" value="2"/>
</dbReference>
<dbReference type="PANTHER" id="PTHR43790">
    <property type="entry name" value="CARBOHYDRATE TRANSPORT ATP-BINDING PROTEIN MG119-RELATED"/>
    <property type="match status" value="1"/>
</dbReference>
<dbReference type="PROSITE" id="PS00211">
    <property type="entry name" value="ABC_TRANSPORTER_1"/>
    <property type="match status" value="1"/>
</dbReference>
<evidence type="ECO:0000256" key="3">
    <source>
        <dbReference type="ARBA" id="ARBA00022741"/>
    </source>
</evidence>
<organism evidence="6 7">
    <name type="scientific">Vibrio nigripulchritudo SOn1</name>
    <dbReference type="NCBI Taxonomy" id="1238450"/>
    <lineage>
        <taxon>Bacteria</taxon>
        <taxon>Pseudomonadati</taxon>
        <taxon>Pseudomonadota</taxon>
        <taxon>Gammaproteobacteria</taxon>
        <taxon>Vibrionales</taxon>
        <taxon>Vibrionaceae</taxon>
        <taxon>Vibrio</taxon>
    </lineage>
</organism>
<evidence type="ECO:0000256" key="1">
    <source>
        <dbReference type="ARBA" id="ARBA00022448"/>
    </source>
</evidence>
<dbReference type="Proteomes" id="UP000018211">
    <property type="component" value="Unassembled WGS sequence"/>
</dbReference>
<keyword evidence="1" id="KW-0813">Transport</keyword>
<feature type="domain" description="ABC transporter" evidence="5">
    <location>
        <begin position="8"/>
        <end position="246"/>
    </location>
</feature>
<keyword evidence="3" id="KW-0547">Nucleotide-binding</keyword>
<dbReference type="Gene3D" id="3.40.50.300">
    <property type="entry name" value="P-loop containing nucleotide triphosphate hydrolases"/>
    <property type="match status" value="2"/>
</dbReference>
<dbReference type="SUPFAM" id="SSF52540">
    <property type="entry name" value="P-loop containing nucleoside triphosphate hydrolases"/>
    <property type="match status" value="2"/>
</dbReference>
<evidence type="ECO:0000313" key="6">
    <source>
        <dbReference type="EMBL" id="CCO50345.1"/>
    </source>
</evidence>
<dbReference type="InterPro" id="IPR027417">
    <property type="entry name" value="P-loop_NTPase"/>
</dbReference>
<dbReference type="SMART" id="SM00382">
    <property type="entry name" value="AAA"/>
    <property type="match status" value="2"/>
</dbReference>
<keyword evidence="4 6" id="KW-0067">ATP-binding</keyword>
<dbReference type="PANTHER" id="PTHR43790:SF9">
    <property type="entry name" value="GALACTOFURANOSE TRANSPORTER ATP-BINDING PROTEIN YTFR"/>
    <property type="match status" value="1"/>
</dbReference>
<dbReference type="RefSeq" id="WP_022614214.1">
    <property type="nucleotide sequence ID" value="NZ_LK391966.1"/>
</dbReference>
<keyword evidence="6" id="KW-0762">Sugar transport</keyword>
<dbReference type="CDD" id="cd03216">
    <property type="entry name" value="ABC_Carb_Monos_I"/>
    <property type="match status" value="1"/>
</dbReference>
<dbReference type="InterPro" id="IPR050107">
    <property type="entry name" value="ABC_carbohydrate_import_ATPase"/>
</dbReference>
<dbReference type="GO" id="GO:0016887">
    <property type="term" value="F:ATP hydrolysis activity"/>
    <property type="evidence" value="ECO:0007669"/>
    <property type="project" value="InterPro"/>
</dbReference>
<dbReference type="AlphaFoldDB" id="A0AAV2VZZ4"/>
<dbReference type="CDD" id="cd03215">
    <property type="entry name" value="ABC_Carb_Monos_II"/>
    <property type="match status" value="1"/>
</dbReference>
<feature type="domain" description="ABC transporter" evidence="5">
    <location>
        <begin position="248"/>
        <end position="498"/>
    </location>
</feature>
<protein>
    <submittedName>
        <fullName evidence="6">Fused putative sugar transporter subunits of ABC superfamily: ATP-binding components</fullName>
    </submittedName>
</protein>
<sequence length="499" mass="54046">MQQHTDAVRAKNITKRYPGVLALDDVSISIAPGEVRAILGKNGAGKSTLIRSLTGAETPDVGEVLIGDNRLDSGEADRAAQASAIGVRAVYQELTLIPEMSVAENLFLGRWPSKNHAVDWKAAYAQASEWIETLRFPLDPKSLVSSLGPAKRQLVEIARAMLGNPKLVILDEPTSSLSSEEVDLLFDAIRSISKRGVAVIYVSHRMREIRAISNSATVLRDGKLIETFDVKSRSTEEVVAMMLGDTAVEVENVKEAKSFNNGVSLNIRDLTIARRVSGINFELRKGEVLGLAGLLGSGRTEILRAIVGLDQPESGTIEHHGSPVNSNYIQRLRSGIAITPENRKDDGIFPQLSVNENVVLADPPKVSNLGVFSANLVRKAVQNVVDQLSVKTASLSTPISMLSGGNQQKLVIGRWIYAGSDVLLLDEPTRGVDVEAKAQLYLLVRELASKGKSVVFVSSEIEELPLVCDRVLVLRDGHIVEEFNAPDINADSLLNSTLK</sequence>
<name>A0AAV2VZZ4_9VIBR</name>
<evidence type="ECO:0000256" key="2">
    <source>
        <dbReference type="ARBA" id="ARBA00022737"/>
    </source>
</evidence>
<keyword evidence="2" id="KW-0677">Repeat</keyword>
<gene>
    <name evidence="6" type="primary">yphE</name>
    <name evidence="6" type="ORF">VIBNISOn1_p0182</name>
</gene>
<evidence type="ECO:0000259" key="5">
    <source>
        <dbReference type="PROSITE" id="PS50893"/>
    </source>
</evidence>
<reference evidence="6 7" key="1">
    <citation type="journal article" date="2013" name="ISME J.">
        <title>Comparative genomics of pathogenic lineages of Vibrio nigripulchritudo identifies virulence-associated traits.</title>
        <authorList>
            <person name="Goudenege D."/>
            <person name="Labreuche Y."/>
            <person name="Krin E."/>
            <person name="Ansquer D."/>
            <person name="Mangenot S."/>
            <person name="Calteau A."/>
            <person name="Medigue C."/>
            <person name="Mazel D."/>
            <person name="Polz M.F."/>
            <person name="Le Roux F."/>
        </authorList>
    </citation>
    <scope>NUCLEOTIDE SEQUENCE [LARGE SCALE GENOMIC DNA]</scope>
    <source>
        <strain evidence="6 7">SOn1</strain>
    </source>
</reference>
<accession>A0AAV2VZZ4</accession>
<dbReference type="Pfam" id="PF00005">
    <property type="entry name" value="ABC_tran"/>
    <property type="match status" value="2"/>
</dbReference>
<dbReference type="EMBL" id="CAOF01000200">
    <property type="protein sequence ID" value="CCO50345.1"/>
    <property type="molecule type" value="Genomic_DNA"/>
</dbReference>
<dbReference type="InterPro" id="IPR017871">
    <property type="entry name" value="ABC_transporter-like_CS"/>
</dbReference>